<dbReference type="InterPro" id="IPR011010">
    <property type="entry name" value="DNA_brk_join_enz"/>
</dbReference>
<dbReference type="InterPro" id="IPR002104">
    <property type="entry name" value="Integrase_catalytic"/>
</dbReference>
<keyword evidence="7" id="KW-1185">Reference proteome</keyword>
<comment type="caution">
    <text evidence="6">The sequence shown here is derived from an EMBL/GenBank/DDBJ whole genome shotgun (WGS) entry which is preliminary data.</text>
</comment>
<name>A0A7Z7FL39_9BURK</name>
<dbReference type="Proteomes" id="UP000198900">
    <property type="component" value="Unassembled WGS sequence"/>
</dbReference>
<dbReference type="InterPro" id="IPR013762">
    <property type="entry name" value="Integrase-like_cat_sf"/>
</dbReference>
<evidence type="ECO:0000256" key="2">
    <source>
        <dbReference type="ARBA" id="ARBA00022908"/>
    </source>
</evidence>
<proteinExistence type="inferred from homology"/>
<evidence type="ECO:0000259" key="5">
    <source>
        <dbReference type="PROSITE" id="PS51898"/>
    </source>
</evidence>
<dbReference type="GO" id="GO:0015074">
    <property type="term" value="P:DNA integration"/>
    <property type="evidence" value="ECO:0007669"/>
    <property type="project" value="UniProtKB-KW"/>
</dbReference>
<dbReference type="EMBL" id="FNDI01000021">
    <property type="protein sequence ID" value="SDI64542.1"/>
    <property type="molecule type" value="Genomic_DNA"/>
</dbReference>
<feature type="domain" description="Tyr recombinase" evidence="5">
    <location>
        <begin position="169"/>
        <end position="343"/>
    </location>
</feature>
<comment type="similarity">
    <text evidence="1">Belongs to the 'phage' integrase family.</text>
</comment>
<evidence type="ECO:0000313" key="7">
    <source>
        <dbReference type="Proteomes" id="UP000198900"/>
    </source>
</evidence>
<dbReference type="CDD" id="cd00796">
    <property type="entry name" value="INT_Rci_Hp1_C"/>
    <property type="match status" value="1"/>
</dbReference>
<keyword evidence="4" id="KW-0233">DNA recombination</keyword>
<dbReference type="RefSeq" id="WP_091784966.1">
    <property type="nucleotide sequence ID" value="NZ_FNDI01000021.1"/>
</dbReference>
<dbReference type="GO" id="GO:0003677">
    <property type="term" value="F:DNA binding"/>
    <property type="evidence" value="ECO:0007669"/>
    <property type="project" value="UniProtKB-KW"/>
</dbReference>
<evidence type="ECO:0000256" key="3">
    <source>
        <dbReference type="ARBA" id="ARBA00023125"/>
    </source>
</evidence>
<dbReference type="InterPro" id="IPR050090">
    <property type="entry name" value="Tyrosine_recombinase_XerCD"/>
</dbReference>
<keyword evidence="3" id="KW-0238">DNA-binding</keyword>
<dbReference type="PANTHER" id="PTHR30349:SF41">
    <property type="entry name" value="INTEGRASE_RECOMBINASE PROTEIN MJ0367-RELATED"/>
    <property type="match status" value="1"/>
</dbReference>
<organism evidence="6 7">
    <name type="scientific">Paraburkholderia steynii</name>
    <dbReference type="NCBI Taxonomy" id="1245441"/>
    <lineage>
        <taxon>Bacteria</taxon>
        <taxon>Pseudomonadati</taxon>
        <taxon>Pseudomonadota</taxon>
        <taxon>Betaproteobacteria</taxon>
        <taxon>Burkholderiales</taxon>
        <taxon>Burkholderiaceae</taxon>
        <taxon>Paraburkholderia</taxon>
    </lineage>
</organism>
<evidence type="ECO:0000313" key="6">
    <source>
        <dbReference type="EMBL" id="SDI64542.1"/>
    </source>
</evidence>
<evidence type="ECO:0000256" key="4">
    <source>
        <dbReference type="ARBA" id="ARBA00023172"/>
    </source>
</evidence>
<accession>A0A7Z7FL39</accession>
<evidence type="ECO:0000256" key="1">
    <source>
        <dbReference type="ARBA" id="ARBA00008857"/>
    </source>
</evidence>
<dbReference type="Pfam" id="PF00589">
    <property type="entry name" value="Phage_integrase"/>
    <property type="match status" value="1"/>
</dbReference>
<dbReference type="Gene3D" id="1.10.443.10">
    <property type="entry name" value="Intergrase catalytic core"/>
    <property type="match status" value="1"/>
</dbReference>
<protein>
    <submittedName>
        <fullName evidence="6">Integrase</fullName>
    </submittedName>
</protein>
<dbReference type="SUPFAM" id="SSF56349">
    <property type="entry name" value="DNA breaking-rejoining enzymes"/>
    <property type="match status" value="1"/>
</dbReference>
<sequence>MGTITQRTTNSGVVYTAQIRLKRGGKVVHSESKTFERKSVAQKWMTSREAELQRPGALNDGPDPTFSSVIRKYVAESTGPVGKTKRRVLEAVADAKVGQLKCSSVTSIELVNWVSTLDCTPATRLTYVAHLSPVFKVAQAAWGFPLAKQQIEDAKIVLKKLGTTAKSVERSRRPTMDELNRLLEYFKAVEERQPGGVPMCTLIVFSIFSGRRQGETCRILWGDLEPGRILVRQMKDPEKKITNNVYCDLTPEAQQIIDAQPRVSDRIFPHTASSVSTIFSRACTFLEIDDLRFHDLRHEAASRLFEMGWTIPRVAAVTGHVTWQSLQRYSHVRQTGDKYKGWKWLEFVTHATSTATA</sequence>
<dbReference type="PROSITE" id="PS51898">
    <property type="entry name" value="TYR_RECOMBINASE"/>
    <property type="match status" value="1"/>
</dbReference>
<gene>
    <name evidence="6" type="ORF">SAMN04487926_12119</name>
</gene>
<dbReference type="PANTHER" id="PTHR30349">
    <property type="entry name" value="PHAGE INTEGRASE-RELATED"/>
    <property type="match status" value="1"/>
</dbReference>
<dbReference type="AlphaFoldDB" id="A0A7Z7FL39"/>
<keyword evidence="2" id="KW-0229">DNA integration</keyword>
<dbReference type="GO" id="GO:0006310">
    <property type="term" value="P:DNA recombination"/>
    <property type="evidence" value="ECO:0007669"/>
    <property type="project" value="UniProtKB-KW"/>
</dbReference>
<reference evidence="6" key="1">
    <citation type="submission" date="2016-10" db="EMBL/GenBank/DDBJ databases">
        <authorList>
            <person name="Varghese N."/>
            <person name="Submissions S."/>
        </authorList>
    </citation>
    <scope>NUCLEOTIDE SEQUENCE [LARGE SCALE GENOMIC DNA]</scope>
    <source>
        <strain evidence="6">YR281</strain>
    </source>
</reference>